<organism evidence="1 2">
    <name type="scientific">Ligilactobacillus salivarius str. Ren</name>
    <dbReference type="NCBI Taxonomy" id="1194971"/>
    <lineage>
        <taxon>Bacteria</taxon>
        <taxon>Bacillati</taxon>
        <taxon>Bacillota</taxon>
        <taxon>Bacilli</taxon>
        <taxon>Lactobacillales</taxon>
        <taxon>Lactobacillaceae</taxon>
        <taxon>Ligilactobacillus</taxon>
    </lineage>
</organism>
<evidence type="ECO:0000313" key="1">
    <source>
        <dbReference type="EMBL" id="AKI04807.1"/>
    </source>
</evidence>
<dbReference type="Pfam" id="PF04304">
    <property type="entry name" value="DUF454"/>
    <property type="match status" value="1"/>
</dbReference>
<dbReference type="PATRIC" id="fig|1194971.3.peg.1266"/>
<dbReference type="PANTHER" id="PTHR35813:SF1">
    <property type="entry name" value="INNER MEMBRANE PROTEIN YBAN"/>
    <property type="match status" value="1"/>
</dbReference>
<reference evidence="1 2" key="1">
    <citation type="submission" date="2015-05" db="EMBL/GenBank/DDBJ databases">
        <title>Complete genome sequence of Lactobacillus salivarius Ren, a probiotic strain with antitumor activity.</title>
        <authorList>
            <person name="Sun E."/>
            <person name="Zhao L."/>
            <person name="Liu S."/>
            <person name="Zhang M."/>
            <person name="Guo H."/>
            <person name="Ren F."/>
        </authorList>
    </citation>
    <scope>NUCLEOTIDE SEQUENCE [LARGE SCALE GENOMIC DNA]</scope>
    <source>
        <strain evidence="1 2">Ren</strain>
    </source>
</reference>
<evidence type="ECO:0000313" key="2">
    <source>
        <dbReference type="Proteomes" id="UP000035027"/>
    </source>
</evidence>
<dbReference type="AlphaFoldDB" id="A0A0F7PUA4"/>
<evidence type="ECO:0008006" key="3">
    <source>
        <dbReference type="Google" id="ProtNLM"/>
    </source>
</evidence>
<dbReference type="RefSeq" id="WP_047035856.1">
    <property type="nucleotide sequence ID" value="NZ_CP011403.1"/>
</dbReference>
<dbReference type="Proteomes" id="UP000035027">
    <property type="component" value="Chromosome"/>
</dbReference>
<gene>
    <name evidence="1" type="ORF">LsR_01263</name>
</gene>
<accession>A0A0F7PUA4</accession>
<sequence>MRFVLRGIWLVLAIFFFVLGLVGLALPVIPQVPFFLLSIYFTSKFSPRFHNWISNNRLYKKYLLPLKNAIKSEKEVVKDKSKQVWYKVLMAKLGFIR</sequence>
<proteinExistence type="predicted"/>
<name>A0A0F7PUA4_9LACO</name>
<dbReference type="InterPro" id="IPR007401">
    <property type="entry name" value="DUF454"/>
</dbReference>
<dbReference type="EMBL" id="CP011403">
    <property type="protein sequence ID" value="AKI04807.1"/>
    <property type="molecule type" value="Genomic_DNA"/>
</dbReference>
<protein>
    <recommendedName>
        <fullName evidence="3">DUF454 domain-containing protein</fullName>
    </recommendedName>
</protein>
<dbReference type="PANTHER" id="PTHR35813">
    <property type="entry name" value="INNER MEMBRANE PROTEIN YBAN"/>
    <property type="match status" value="1"/>
</dbReference>
<dbReference type="GO" id="GO:0005886">
    <property type="term" value="C:plasma membrane"/>
    <property type="evidence" value="ECO:0007669"/>
    <property type="project" value="TreeGrafter"/>
</dbReference>